<evidence type="ECO:0000259" key="2">
    <source>
        <dbReference type="SMART" id="SM00645"/>
    </source>
</evidence>
<name>A0AA86NI74_9EUKA</name>
<dbReference type="PANTHER" id="PTHR12411">
    <property type="entry name" value="CYSTEINE PROTEASE FAMILY C1-RELATED"/>
    <property type="match status" value="1"/>
</dbReference>
<dbReference type="SMART" id="SM00645">
    <property type="entry name" value="Pept_C1"/>
    <property type="match status" value="1"/>
</dbReference>
<reference evidence="4 5" key="2">
    <citation type="submission" date="2024-07" db="EMBL/GenBank/DDBJ databases">
        <authorList>
            <person name="Akdeniz Z."/>
        </authorList>
    </citation>
    <scope>NUCLEOTIDE SEQUENCE [LARGE SCALE GENOMIC DNA]</scope>
</reference>
<proteinExistence type="inferred from homology"/>
<organism evidence="3">
    <name type="scientific">Hexamita inflata</name>
    <dbReference type="NCBI Taxonomy" id="28002"/>
    <lineage>
        <taxon>Eukaryota</taxon>
        <taxon>Metamonada</taxon>
        <taxon>Diplomonadida</taxon>
        <taxon>Hexamitidae</taxon>
        <taxon>Hexamitinae</taxon>
        <taxon>Hexamita</taxon>
    </lineage>
</organism>
<evidence type="ECO:0000256" key="1">
    <source>
        <dbReference type="ARBA" id="ARBA00008455"/>
    </source>
</evidence>
<feature type="domain" description="Peptidase C1A papain C-terminal" evidence="2">
    <location>
        <begin position="66"/>
        <end position="297"/>
    </location>
</feature>
<dbReference type="EMBL" id="CATOUU010000184">
    <property type="protein sequence ID" value="CAI9919763.1"/>
    <property type="molecule type" value="Genomic_DNA"/>
</dbReference>
<evidence type="ECO:0000313" key="4">
    <source>
        <dbReference type="EMBL" id="CAL6058510.1"/>
    </source>
</evidence>
<evidence type="ECO:0000313" key="5">
    <source>
        <dbReference type="Proteomes" id="UP001642409"/>
    </source>
</evidence>
<accession>A0AA86NI74</accession>
<evidence type="ECO:0000313" key="3">
    <source>
        <dbReference type="EMBL" id="CAI9919763.1"/>
    </source>
</evidence>
<dbReference type="InterPro" id="IPR013128">
    <property type="entry name" value="Peptidase_C1A"/>
</dbReference>
<dbReference type="GO" id="GO:0006508">
    <property type="term" value="P:proteolysis"/>
    <property type="evidence" value="ECO:0007669"/>
    <property type="project" value="InterPro"/>
</dbReference>
<reference evidence="3" key="1">
    <citation type="submission" date="2023-06" db="EMBL/GenBank/DDBJ databases">
        <authorList>
            <person name="Kurt Z."/>
        </authorList>
    </citation>
    <scope>NUCLEOTIDE SEQUENCE</scope>
</reference>
<dbReference type="InterPro" id="IPR038765">
    <property type="entry name" value="Papain-like_cys_pep_sf"/>
</dbReference>
<dbReference type="SUPFAM" id="SSF54001">
    <property type="entry name" value="Cysteine proteinases"/>
    <property type="match status" value="1"/>
</dbReference>
<dbReference type="Proteomes" id="UP001642409">
    <property type="component" value="Unassembled WGS sequence"/>
</dbReference>
<sequence length="299" mass="34038">MASQLYHNHEMLELLQNIPDLTWTPGIPDVFKGKTHDQIMNTISPISTQQHIETESKYTKVSVQSAPQNFSWVNARPDCFVESYRQTMTFSCYAGLCGSSPVMTAQAFSDNRCIFGKDIKRKVYNAQYMAICSQYDSSDAKRSSYYIFEHGIPDETCYIDKNLQQYYCPSQCDDKSEIRLVNSSDIIQIDNKFESVLKYEISVDIQVYKDFMFYVEGIYKHVVSDKNPLKGQITVTVVGYGEEKGIKYWIIRSAYGSVWGETGNLNGFHRVGNNGGYMRIARGTNECNIDNIVGYVAAP</sequence>
<gene>
    <name evidence="4" type="ORF">HINF_LOCUS48305</name>
    <name evidence="3" type="ORF">HINF_LOCUS7408</name>
</gene>
<dbReference type="InterPro" id="IPR000668">
    <property type="entry name" value="Peptidase_C1A_C"/>
</dbReference>
<comment type="similarity">
    <text evidence="1">Belongs to the peptidase C1 family.</text>
</comment>
<keyword evidence="5" id="KW-1185">Reference proteome</keyword>
<protein>
    <submittedName>
        <fullName evidence="3">Cathepsin B</fullName>
    </submittedName>
    <submittedName>
        <fullName evidence="4">Cathepsin_B</fullName>
    </submittedName>
</protein>
<dbReference type="Gene3D" id="3.90.70.10">
    <property type="entry name" value="Cysteine proteinases"/>
    <property type="match status" value="1"/>
</dbReference>
<dbReference type="AlphaFoldDB" id="A0AA86NI74"/>
<dbReference type="EMBL" id="CAXDID020000221">
    <property type="protein sequence ID" value="CAL6058510.1"/>
    <property type="molecule type" value="Genomic_DNA"/>
</dbReference>
<dbReference type="GO" id="GO:0008234">
    <property type="term" value="F:cysteine-type peptidase activity"/>
    <property type="evidence" value="ECO:0007669"/>
    <property type="project" value="InterPro"/>
</dbReference>
<comment type="caution">
    <text evidence="3">The sequence shown here is derived from an EMBL/GenBank/DDBJ whole genome shotgun (WGS) entry which is preliminary data.</text>
</comment>
<dbReference type="Pfam" id="PF00112">
    <property type="entry name" value="Peptidase_C1"/>
    <property type="match status" value="1"/>
</dbReference>